<evidence type="ECO:0000313" key="2">
    <source>
        <dbReference type="EMBL" id="MBC2601958.1"/>
    </source>
</evidence>
<accession>A0A7X1AXR9</accession>
<dbReference type="InterPro" id="IPR024705">
    <property type="entry name" value="Ssp411"/>
</dbReference>
<dbReference type="Gene3D" id="3.40.30.10">
    <property type="entry name" value="Glutaredoxin"/>
    <property type="match status" value="1"/>
</dbReference>
<dbReference type="Proteomes" id="UP000525652">
    <property type="component" value="Unassembled WGS sequence"/>
</dbReference>
<dbReference type="EMBL" id="JACHVA010000080">
    <property type="protein sequence ID" value="MBC2601958.1"/>
    <property type="molecule type" value="Genomic_DNA"/>
</dbReference>
<proteinExistence type="predicted"/>
<evidence type="ECO:0000313" key="3">
    <source>
        <dbReference type="Proteomes" id="UP000525652"/>
    </source>
</evidence>
<dbReference type="GO" id="GO:0005975">
    <property type="term" value="P:carbohydrate metabolic process"/>
    <property type="evidence" value="ECO:0007669"/>
    <property type="project" value="InterPro"/>
</dbReference>
<comment type="caution">
    <text evidence="2">The sequence shown here is derived from an EMBL/GenBank/DDBJ whole genome shotgun (WGS) entry which is preliminary data.</text>
</comment>
<keyword evidence="3" id="KW-1185">Reference proteome</keyword>
<dbReference type="InterPro" id="IPR004879">
    <property type="entry name" value="Ssp411-like_TRX"/>
</dbReference>
<name>A0A7X1AXR9_9BACT</name>
<dbReference type="InterPro" id="IPR008928">
    <property type="entry name" value="6-hairpin_glycosidase_sf"/>
</dbReference>
<dbReference type="PIRSF" id="PIRSF006402">
    <property type="entry name" value="UCP006402_thioredoxin"/>
    <property type="match status" value="1"/>
</dbReference>
<dbReference type="RefSeq" id="WP_185692657.1">
    <property type="nucleotide sequence ID" value="NZ_JACHVA010000080.1"/>
</dbReference>
<sequence>MSNQLANESSLYLRQHAENPVDWMPWGEEAFARAKAEDKPVLVSIGYSSCHWCHVMAHESFESDYIARLMNKHFVCIKVDREERPDVDRVYMEAVQMINQHGGWPLNAFCLPDGRPFYGGTYFPPEDRGQGLVPWPQLIMRVSEYFQSKREELEENAGNIVANLEHLSASAQEEGSQWSPRDLLGAVRRIVDTRDPENGGFGGAPKFPPTMVLQFLLAMRQTRACGNEFPKLADKVDDAVTLTLEKIARGGLFDQVGGGFCRYCVDASWTIPHFEKMLYDNALLIETFAIAWSRYRVPLMVKVVEETVDWLEREMKLPSGLYAASVDADSPEGEGKFYCWTPKQLKEILGEETGERFAQAYAVTEDGNFEGGLSYPQFEGTLEDREALAEARKILREKRKERPAPVRDEKELTFWNALTARALIQAGAIFGRQSWIERGGEILDLLWEQRFREGRLYSLAGEDSPAGFLDDCGTTAHALLIASGHGEVFGSEKTAVYLERAETLARGILEKFANPTGSAYFFTAADAQSPILRQVEWYDNATPSGNSTLAHLFVGLAAISEDPEFQEARDRLRPSYASLIERVPNGVAFALTAWCQDASGIVNIKAPNSDALQEMAEKLEDRCWRPHALTVDPEVPAGKWRICVGTTCLPDFSTSSEAAETAAMASMPRE</sequence>
<feature type="domain" description="Spermatogenesis-associated protein 20-like TRX" evidence="1">
    <location>
        <begin position="3"/>
        <end position="164"/>
    </location>
</feature>
<dbReference type="PANTHER" id="PTHR42899">
    <property type="entry name" value="SPERMATOGENESIS-ASSOCIATED PROTEIN 20"/>
    <property type="match status" value="1"/>
</dbReference>
<dbReference type="PANTHER" id="PTHR42899:SF1">
    <property type="entry name" value="SPERMATOGENESIS-ASSOCIATED PROTEIN 20"/>
    <property type="match status" value="1"/>
</dbReference>
<dbReference type="SUPFAM" id="SSF48208">
    <property type="entry name" value="Six-hairpin glycosidases"/>
    <property type="match status" value="1"/>
</dbReference>
<protein>
    <submittedName>
        <fullName evidence="2">Thioredoxin domain-containing protein</fullName>
    </submittedName>
</protein>
<dbReference type="Pfam" id="PF03190">
    <property type="entry name" value="Thioredox_DsbH"/>
    <property type="match status" value="1"/>
</dbReference>
<reference evidence="2 3" key="1">
    <citation type="submission" date="2020-07" db="EMBL/GenBank/DDBJ databases">
        <authorList>
            <person name="Feng X."/>
        </authorList>
    </citation>
    <scope>NUCLEOTIDE SEQUENCE [LARGE SCALE GENOMIC DNA]</scope>
    <source>
        <strain evidence="2 3">JCM14086</strain>
    </source>
</reference>
<organism evidence="2 3">
    <name type="scientific">Puniceicoccus vermicola</name>
    <dbReference type="NCBI Taxonomy" id="388746"/>
    <lineage>
        <taxon>Bacteria</taxon>
        <taxon>Pseudomonadati</taxon>
        <taxon>Verrucomicrobiota</taxon>
        <taxon>Opitutia</taxon>
        <taxon>Puniceicoccales</taxon>
        <taxon>Puniceicoccaceae</taxon>
        <taxon>Puniceicoccus</taxon>
    </lineage>
</organism>
<dbReference type="InterPro" id="IPR036249">
    <property type="entry name" value="Thioredoxin-like_sf"/>
</dbReference>
<gene>
    <name evidence="2" type="ORF">H5P30_09210</name>
</gene>
<dbReference type="AlphaFoldDB" id="A0A7X1AXR9"/>
<evidence type="ECO:0000259" key="1">
    <source>
        <dbReference type="Pfam" id="PF03190"/>
    </source>
</evidence>
<dbReference type="SUPFAM" id="SSF52833">
    <property type="entry name" value="Thioredoxin-like"/>
    <property type="match status" value="1"/>
</dbReference>
<dbReference type="CDD" id="cd02955">
    <property type="entry name" value="SSP411"/>
    <property type="match status" value="1"/>
</dbReference>